<dbReference type="EMBL" id="HBHL01000324">
    <property type="protein sequence ID" value="CAD9711367.1"/>
    <property type="molecule type" value="Transcribed_RNA"/>
</dbReference>
<dbReference type="GO" id="GO:0046872">
    <property type="term" value="F:metal ion binding"/>
    <property type="evidence" value="ECO:0007669"/>
    <property type="project" value="InterPro"/>
</dbReference>
<dbReference type="Gene3D" id="3.40.50.1970">
    <property type="match status" value="1"/>
</dbReference>
<evidence type="ECO:0008006" key="8">
    <source>
        <dbReference type="Google" id="ProtNLM"/>
    </source>
</evidence>
<evidence type="ECO:0000313" key="6">
    <source>
        <dbReference type="EMBL" id="CAD9711366.1"/>
    </source>
</evidence>
<protein>
    <recommendedName>
        <fullName evidence="8">Alcohol dehydrogenase</fullName>
    </recommendedName>
</protein>
<dbReference type="PROSITE" id="PS00060">
    <property type="entry name" value="ADH_IRON_2"/>
    <property type="match status" value="1"/>
</dbReference>
<keyword evidence="3" id="KW-0520">NAD</keyword>
<dbReference type="SUPFAM" id="SSF56796">
    <property type="entry name" value="Dehydroquinate synthase-like"/>
    <property type="match status" value="1"/>
</dbReference>
<dbReference type="AlphaFoldDB" id="A0A7S2WXD0"/>
<dbReference type="PANTHER" id="PTHR11496:SF102">
    <property type="entry name" value="ALCOHOL DEHYDROGENASE 4"/>
    <property type="match status" value="1"/>
</dbReference>
<comment type="similarity">
    <text evidence="1">Belongs to the iron-containing alcohol dehydrogenase family.</text>
</comment>
<dbReference type="Pfam" id="PF25137">
    <property type="entry name" value="ADH_Fe_C"/>
    <property type="match status" value="1"/>
</dbReference>
<dbReference type="PROSITE" id="PS00913">
    <property type="entry name" value="ADH_IRON_1"/>
    <property type="match status" value="1"/>
</dbReference>
<gene>
    <name evidence="6" type="ORF">CPRI1469_LOCUS205</name>
    <name evidence="7" type="ORF">CPRI1469_LOCUS206</name>
</gene>
<evidence type="ECO:0000313" key="7">
    <source>
        <dbReference type="EMBL" id="CAD9711367.1"/>
    </source>
</evidence>
<evidence type="ECO:0000256" key="1">
    <source>
        <dbReference type="ARBA" id="ARBA00007358"/>
    </source>
</evidence>
<feature type="domain" description="Alcohol dehydrogenase iron-type/glycerol dehydrogenase GldA" evidence="4">
    <location>
        <begin position="2"/>
        <end position="48"/>
    </location>
</feature>
<dbReference type="FunFam" id="1.20.1090.10:FF:000001">
    <property type="entry name" value="Aldehyde-alcohol dehydrogenase"/>
    <property type="match status" value="1"/>
</dbReference>
<evidence type="ECO:0000256" key="3">
    <source>
        <dbReference type="ARBA" id="ARBA00023027"/>
    </source>
</evidence>
<dbReference type="Pfam" id="PF00465">
    <property type="entry name" value="Fe-ADH"/>
    <property type="match status" value="1"/>
</dbReference>
<feature type="domain" description="Fe-containing alcohol dehydrogenase-like C-terminal" evidence="5">
    <location>
        <begin position="59"/>
        <end position="255"/>
    </location>
</feature>
<accession>A0A7S2WXD0</accession>
<dbReference type="InterPro" id="IPR018211">
    <property type="entry name" value="ADH_Fe_CS"/>
</dbReference>
<name>A0A7S2WXD0_9CHLO</name>
<dbReference type="InterPro" id="IPR001670">
    <property type="entry name" value="ADH_Fe/GldA"/>
</dbReference>
<evidence type="ECO:0000259" key="4">
    <source>
        <dbReference type="Pfam" id="PF00465"/>
    </source>
</evidence>
<dbReference type="Gene3D" id="1.20.1090.10">
    <property type="entry name" value="Dehydroquinate synthase-like - alpha domain"/>
    <property type="match status" value="1"/>
</dbReference>
<dbReference type="EMBL" id="HBHL01000323">
    <property type="protein sequence ID" value="CAD9711366.1"/>
    <property type="molecule type" value="Transcribed_RNA"/>
</dbReference>
<evidence type="ECO:0000259" key="5">
    <source>
        <dbReference type="Pfam" id="PF25137"/>
    </source>
</evidence>
<dbReference type="PANTHER" id="PTHR11496">
    <property type="entry name" value="ALCOHOL DEHYDROGENASE"/>
    <property type="match status" value="1"/>
</dbReference>
<dbReference type="InterPro" id="IPR056798">
    <property type="entry name" value="ADH_Fe_C"/>
</dbReference>
<sequence length="259" mass="27937">MLPLVAINTTAGTASEMTRFCIITDEERKVKMAIVDWHTTPDIAVDDPSLMLGMPKGLTAATGMDALTHAIEAYVSTISSPITDACALHAIKLISRYLRTAVEHGDDLQARDMMSYAEFLAGMAFNSASLGYVHAMAHQLGGFYNLPHGVCNAVLLPVVQERNAKHAPELFIDLGRALGIEGLGDDDPERAQAMVIASIKGLSKSVGIPENLESLGVKREDFDVLAENAMKDACGATNPFQPTKQEVIDMFEQAFTQTL</sequence>
<dbReference type="GO" id="GO:0004022">
    <property type="term" value="F:alcohol dehydrogenase (NAD+) activity"/>
    <property type="evidence" value="ECO:0007669"/>
    <property type="project" value="TreeGrafter"/>
</dbReference>
<proteinExistence type="inferred from homology"/>
<reference evidence="7" key="1">
    <citation type="submission" date="2021-01" db="EMBL/GenBank/DDBJ databases">
        <authorList>
            <person name="Corre E."/>
            <person name="Pelletier E."/>
            <person name="Niang G."/>
            <person name="Scheremetjew M."/>
            <person name="Finn R."/>
            <person name="Kale V."/>
            <person name="Holt S."/>
            <person name="Cochrane G."/>
            <person name="Meng A."/>
            <person name="Brown T."/>
            <person name="Cohen L."/>
        </authorList>
    </citation>
    <scope>NUCLEOTIDE SEQUENCE</scope>
    <source>
        <strain evidence="7">CCMP1205</strain>
    </source>
</reference>
<evidence type="ECO:0000256" key="2">
    <source>
        <dbReference type="ARBA" id="ARBA00023002"/>
    </source>
</evidence>
<organism evidence="7">
    <name type="scientific">Chloropicon primus</name>
    <dbReference type="NCBI Taxonomy" id="1764295"/>
    <lineage>
        <taxon>Eukaryota</taxon>
        <taxon>Viridiplantae</taxon>
        <taxon>Chlorophyta</taxon>
        <taxon>Chloropicophyceae</taxon>
        <taxon>Chloropicales</taxon>
        <taxon>Chloropicaceae</taxon>
        <taxon>Chloropicon</taxon>
    </lineage>
</organism>
<dbReference type="InterPro" id="IPR039697">
    <property type="entry name" value="Alcohol_dehydrogenase_Fe"/>
</dbReference>
<keyword evidence="2" id="KW-0560">Oxidoreductase</keyword>